<keyword evidence="2" id="KW-1185">Reference proteome</keyword>
<dbReference type="AlphaFoldDB" id="A0A8J5M8L4"/>
<evidence type="ECO:0000313" key="2">
    <source>
        <dbReference type="Proteomes" id="UP000709295"/>
    </source>
</evidence>
<name>A0A8J5M8L4_9STRA</name>
<comment type="caution">
    <text evidence="1">The sequence shown here is derived from an EMBL/GenBank/DDBJ whole genome shotgun (WGS) entry which is preliminary data.</text>
</comment>
<dbReference type="EMBL" id="JAENGY010000215">
    <property type="protein sequence ID" value="KAG6969201.1"/>
    <property type="molecule type" value="Genomic_DNA"/>
</dbReference>
<reference evidence="1" key="1">
    <citation type="submission" date="2021-01" db="EMBL/GenBank/DDBJ databases">
        <title>Phytophthora aleatoria, a newly-described species from Pinus radiata is distinct from Phytophthora cactorum isolates based on comparative genomics.</title>
        <authorList>
            <person name="Mcdougal R."/>
            <person name="Panda P."/>
            <person name="Williams N."/>
            <person name="Studholme D.J."/>
        </authorList>
    </citation>
    <scope>NUCLEOTIDE SEQUENCE</scope>
    <source>
        <strain evidence="1">NZFS 4037</strain>
    </source>
</reference>
<sequence length="152" mass="17316">MCPCELHDLSLAADESCKDRLVCLHLLPGCHDRLDYSASSLMGPTSGWLGCNKSYGRFLIERVTTAVTESVILTCEECVFRECILDLTAAQDVEEGDLGLQTWYIVKQPSAELDAVRNYRSVHLKWVESECRVKSQMLQLNFRMHIWVVYVI</sequence>
<proteinExistence type="predicted"/>
<organism evidence="1 2">
    <name type="scientific">Phytophthora aleatoria</name>
    <dbReference type="NCBI Taxonomy" id="2496075"/>
    <lineage>
        <taxon>Eukaryota</taxon>
        <taxon>Sar</taxon>
        <taxon>Stramenopiles</taxon>
        <taxon>Oomycota</taxon>
        <taxon>Peronosporomycetes</taxon>
        <taxon>Peronosporales</taxon>
        <taxon>Peronosporaceae</taxon>
        <taxon>Phytophthora</taxon>
    </lineage>
</organism>
<protein>
    <submittedName>
        <fullName evidence="1">Uncharacterized protein</fullName>
    </submittedName>
</protein>
<accession>A0A8J5M8L4</accession>
<gene>
    <name evidence="1" type="ORF">JG688_00005427</name>
</gene>
<dbReference type="Proteomes" id="UP000709295">
    <property type="component" value="Unassembled WGS sequence"/>
</dbReference>
<evidence type="ECO:0000313" key="1">
    <source>
        <dbReference type="EMBL" id="KAG6969201.1"/>
    </source>
</evidence>